<organism evidence="3 4">
    <name type="scientific">Thermoclostridium caenicola</name>
    <dbReference type="NCBI Taxonomy" id="659425"/>
    <lineage>
        <taxon>Bacteria</taxon>
        <taxon>Bacillati</taxon>
        <taxon>Bacillota</taxon>
        <taxon>Clostridia</taxon>
        <taxon>Eubacteriales</taxon>
        <taxon>Oscillospiraceae</taxon>
        <taxon>Thermoclostridium</taxon>
    </lineage>
</organism>
<dbReference type="GO" id="GO:0008933">
    <property type="term" value="F:peptidoglycan lytic transglycosylase activity"/>
    <property type="evidence" value="ECO:0007669"/>
    <property type="project" value="InterPro"/>
</dbReference>
<feature type="domain" description="Transglycosylase SLT" evidence="2">
    <location>
        <begin position="165"/>
        <end position="271"/>
    </location>
</feature>
<dbReference type="PANTHER" id="PTHR37423:SF2">
    <property type="entry name" value="MEMBRANE-BOUND LYTIC MUREIN TRANSGLYCOSYLASE C"/>
    <property type="match status" value="1"/>
</dbReference>
<dbReference type="EMBL" id="FQZP01000003">
    <property type="protein sequence ID" value="SHI51951.1"/>
    <property type="molecule type" value="Genomic_DNA"/>
</dbReference>
<evidence type="ECO:0000313" key="3">
    <source>
        <dbReference type="EMBL" id="SHI51951.1"/>
    </source>
</evidence>
<dbReference type="PANTHER" id="PTHR37423">
    <property type="entry name" value="SOLUBLE LYTIC MUREIN TRANSGLYCOSYLASE-RELATED"/>
    <property type="match status" value="1"/>
</dbReference>
<dbReference type="InterPro" id="IPR000189">
    <property type="entry name" value="Transglyc_AS"/>
</dbReference>
<proteinExistence type="inferred from homology"/>
<dbReference type="PROSITE" id="PS00922">
    <property type="entry name" value="TRANSGLYCOSYLASE"/>
    <property type="match status" value="1"/>
</dbReference>
<protein>
    <submittedName>
        <fullName evidence="3">Transglycosylase SLT domain-containing protein</fullName>
    </submittedName>
</protein>
<name>A0A1M6BTD8_9FIRM</name>
<evidence type="ECO:0000256" key="1">
    <source>
        <dbReference type="ARBA" id="ARBA00007734"/>
    </source>
</evidence>
<reference evidence="3 4" key="1">
    <citation type="submission" date="2016-11" db="EMBL/GenBank/DDBJ databases">
        <authorList>
            <person name="Varghese N."/>
            <person name="Submissions S."/>
        </authorList>
    </citation>
    <scope>NUCLEOTIDE SEQUENCE [LARGE SCALE GENOMIC DNA]</scope>
    <source>
        <strain evidence="3 4">DSM 19027</strain>
    </source>
</reference>
<evidence type="ECO:0000313" key="4">
    <source>
        <dbReference type="Proteomes" id="UP000324781"/>
    </source>
</evidence>
<keyword evidence="4" id="KW-1185">Reference proteome</keyword>
<comment type="similarity">
    <text evidence="1">Belongs to the transglycosylase Slt family.</text>
</comment>
<evidence type="ECO:0000259" key="2">
    <source>
        <dbReference type="Pfam" id="PF01464"/>
    </source>
</evidence>
<accession>A0A1M6BTD8</accession>
<dbReference type="AlphaFoldDB" id="A0A1M6BTD8"/>
<dbReference type="Pfam" id="PF01464">
    <property type="entry name" value="SLT"/>
    <property type="match status" value="1"/>
</dbReference>
<gene>
    <name evidence="3" type="ORF">SAMN05444373_1003115</name>
</gene>
<sequence length="287" mass="31804">MGIVFSAHVRDNRQFSAAPQAAPASLPKKDQTKRSANFDLTVWKREVFSDIIDRGMADHSSENLRKTGIQMKVSDILAQKIAEIQSRLPVPMKGTDQAGSAFQSLMDASLASMVSDAPVIDAELVDRPRSTNRKYPLVSGSYESVYPRLSQTQIQELMPRIDAAIEAYSEKFNVDPLLVRAVIKQESGFQPFALSTAGAMGLMQLMPDTAKGLGVSDPYNIEENIRGGIQYLSYQLEAFDNDLSLALAAYNAGPNAVRKYGGIPPYQETRNYVKMVLKYYDMYKALE</sequence>
<dbReference type="SUPFAM" id="SSF53955">
    <property type="entry name" value="Lysozyme-like"/>
    <property type="match status" value="1"/>
</dbReference>
<dbReference type="InterPro" id="IPR023346">
    <property type="entry name" value="Lysozyme-like_dom_sf"/>
</dbReference>
<dbReference type="CDD" id="cd00254">
    <property type="entry name" value="LT-like"/>
    <property type="match status" value="1"/>
</dbReference>
<dbReference type="Proteomes" id="UP000324781">
    <property type="component" value="Unassembled WGS sequence"/>
</dbReference>
<dbReference type="GO" id="GO:0000270">
    <property type="term" value="P:peptidoglycan metabolic process"/>
    <property type="evidence" value="ECO:0007669"/>
    <property type="project" value="InterPro"/>
</dbReference>
<dbReference type="GO" id="GO:0016020">
    <property type="term" value="C:membrane"/>
    <property type="evidence" value="ECO:0007669"/>
    <property type="project" value="InterPro"/>
</dbReference>
<dbReference type="InterPro" id="IPR008258">
    <property type="entry name" value="Transglycosylase_SLT_dom_1"/>
</dbReference>
<dbReference type="Gene3D" id="1.10.530.10">
    <property type="match status" value="1"/>
</dbReference>